<dbReference type="OrthoDB" id="164285at2"/>
<evidence type="ECO:0000256" key="1">
    <source>
        <dbReference type="ARBA" id="ARBA00010923"/>
    </source>
</evidence>
<evidence type="ECO:0000313" key="7">
    <source>
        <dbReference type="Proteomes" id="UP000295097"/>
    </source>
</evidence>
<feature type="domain" description="Type I restriction modification DNA specificity" evidence="5">
    <location>
        <begin position="7"/>
        <end position="170"/>
    </location>
</feature>
<comment type="caution">
    <text evidence="6">The sequence shown here is derived from an EMBL/GenBank/DDBJ whole genome shotgun (WGS) entry which is preliminary data.</text>
</comment>
<dbReference type="AlphaFoldDB" id="A0A4R3NFU9"/>
<feature type="domain" description="Type I restriction modification DNA specificity" evidence="5">
    <location>
        <begin position="200"/>
        <end position="369"/>
    </location>
</feature>
<evidence type="ECO:0000313" key="6">
    <source>
        <dbReference type="EMBL" id="TCT29733.1"/>
    </source>
</evidence>
<keyword evidence="7" id="KW-1185">Reference proteome</keyword>
<dbReference type="Gene3D" id="3.90.220.20">
    <property type="entry name" value="DNA methylase specificity domains"/>
    <property type="match status" value="2"/>
</dbReference>
<dbReference type="GO" id="GO:0009307">
    <property type="term" value="P:DNA restriction-modification system"/>
    <property type="evidence" value="ECO:0007669"/>
    <property type="project" value="UniProtKB-KW"/>
</dbReference>
<dbReference type="Pfam" id="PF01420">
    <property type="entry name" value="Methylase_S"/>
    <property type="match status" value="2"/>
</dbReference>
<organism evidence="6 7">
    <name type="scientific">Martelella mediterranea</name>
    <dbReference type="NCBI Taxonomy" id="293089"/>
    <lineage>
        <taxon>Bacteria</taxon>
        <taxon>Pseudomonadati</taxon>
        <taxon>Pseudomonadota</taxon>
        <taxon>Alphaproteobacteria</taxon>
        <taxon>Hyphomicrobiales</taxon>
        <taxon>Aurantimonadaceae</taxon>
        <taxon>Martelella</taxon>
    </lineage>
</organism>
<keyword evidence="3" id="KW-0238">DNA-binding</keyword>
<sequence>MKDLPASDWVQTTVGEAFQTVTGSTPPKSKSDLYGTAIPFVKPPELANSEVTTAKDGLTEKGRALARVAPEGSTLVSCIGNLGKIGLTAVDVAFNQQINAMLPNPNIALAKFVFYLTLSPQFQKQLFALSSGTTVSIVNKSRFNSIKVHLPPLEEQKRIVAVLDQAFAALDRARAHAEANLADAEALFDAALNEVFNQPPTDWKEGILGEICSKIGSGATPRGGAESYKAEGISLIRSLNVHDRDFRKAKLAYIDDDQGKKLSNVIVEERDVLFNITGASIARCCMVDSAVLPARVNQHVAILRPNDTQLLPEFLTLFMTASEQKKRLLETGAEGGATRQAITKTQLQSLSVRYPSDTGTQQEFVKKLQLSEAKCRAAAASYSVKLDDITDLRQSLLQKAFSGQLTA</sequence>
<comment type="similarity">
    <text evidence="1">Belongs to the type-I restriction system S methylase family.</text>
</comment>
<dbReference type="SUPFAM" id="SSF116734">
    <property type="entry name" value="DNA methylase specificity domain"/>
    <property type="match status" value="2"/>
</dbReference>
<protein>
    <submittedName>
        <fullName evidence="6">Type I restriction enzyme S subunit</fullName>
    </submittedName>
</protein>
<dbReference type="InterPro" id="IPR044946">
    <property type="entry name" value="Restrct_endonuc_typeI_TRD_sf"/>
</dbReference>
<dbReference type="EMBL" id="SMAR01000048">
    <property type="protein sequence ID" value="TCT29733.1"/>
    <property type="molecule type" value="Genomic_DNA"/>
</dbReference>
<feature type="coiled-coil region" evidence="4">
    <location>
        <begin position="167"/>
        <end position="194"/>
    </location>
</feature>
<dbReference type="Proteomes" id="UP000295097">
    <property type="component" value="Unassembled WGS sequence"/>
</dbReference>
<gene>
    <name evidence="6" type="ORF">EDC90_10485</name>
</gene>
<proteinExistence type="inferred from homology"/>
<dbReference type="PANTHER" id="PTHR30408:SF12">
    <property type="entry name" value="TYPE I RESTRICTION ENZYME MJAVIII SPECIFICITY SUBUNIT"/>
    <property type="match status" value="1"/>
</dbReference>
<evidence type="ECO:0000256" key="2">
    <source>
        <dbReference type="ARBA" id="ARBA00022747"/>
    </source>
</evidence>
<dbReference type="PANTHER" id="PTHR30408">
    <property type="entry name" value="TYPE-1 RESTRICTION ENZYME ECOKI SPECIFICITY PROTEIN"/>
    <property type="match status" value="1"/>
</dbReference>
<evidence type="ECO:0000256" key="4">
    <source>
        <dbReference type="SAM" id="Coils"/>
    </source>
</evidence>
<keyword evidence="2" id="KW-0680">Restriction system</keyword>
<dbReference type="CDD" id="cd17293">
    <property type="entry name" value="RMtype1_S_Ppo21ORF8840P_TRD1-CR1_like"/>
    <property type="match status" value="1"/>
</dbReference>
<dbReference type="InterPro" id="IPR000055">
    <property type="entry name" value="Restrct_endonuc_typeI_TRD"/>
</dbReference>
<evidence type="ECO:0000256" key="3">
    <source>
        <dbReference type="ARBA" id="ARBA00023125"/>
    </source>
</evidence>
<dbReference type="InterPro" id="IPR052021">
    <property type="entry name" value="Type-I_RS_S_subunit"/>
</dbReference>
<dbReference type="GO" id="GO:0003677">
    <property type="term" value="F:DNA binding"/>
    <property type="evidence" value="ECO:0007669"/>
    <property type="project" value="UniProtKB-KW"/>
</dbReference>
<keyword evidence="4" id="KW-0175">Coiled coil</keyword>
<evidence type="ECO:0000259" key="5">
    <source>
        <dbReference type="Pfam" id="PF01420"/>
    </source>
</evidence>
<dbReference type="RefSeq" id="WP_132314058.1">
    <property type="nucleotide sequence ID" value="NZ_SMAR01000048.1"/>
</dbReference>
<accession>A0A4R3NFU9</accession>
<reference evidence="6 7" key="1">
    <citation type="submission" date="2019-03" db="EMBL/GenBank/DDBJ databases">
        <title>Freshwater and sediment microbial communities from various areas in North America, analyzing microbe dynamics in response to fracking.</title>
        <authorList>
            <person name="Lamendella R."/>
        </authorList>
    </citation>
    <scope>NUCLEOTIDE SEQUENCE [LARGE SCALE GENOMIC DNA]</scope>
    <source>
        <strain evidence="6 7">175.2</strain>
    </source>
</reference>
<name>A0A4R3NFU9_9HYPH</name>